<dbReference type="CDD" id="cd06464">
    <property type="entry name" value="ACD_sHsps-like"/>
    <property type="match status" value="1"/>
</dbReference>
<evidence type="ECO:0000256" key="1">
    <source>
        <dbReference type="PROSITE-ProRule" id="PRU00285"/>
    </source>
</evidence>
<gene>
    <name evidence="4" type="ORF">JIN85_06895</name>
</gene>
<comment type="caution">
    <text evidence="4">The sequence shown here is derived from an EMBL/GenBank/DDBJ whole genome shotgun (WGS) entry which is preliminary data.</text>
</comment>
<evidence type="ECO:0000313" key="4">
    <source>
        <dbReference type="EMBL" id="MBK1882133.1"/>
    </source>
</evidence>
<dbReference type="InterPro" id="IPR002068">
    <property type="entry name" value="A-crystallin/Hsp20_dom"/>
</dbReference>
<accession>A0A934S5B3</accession>
<feature type="domain" description="SHSP" evidence="3">
    <location>
        <begin position="23"/>
        <end position="124"/>
    </location>
</feature>
<proteinExistence type="inferred from homology"/>
<dbReference type="Pfam" id="PF00011">
    <property type="entry name" value="HSP20"/>
    <property type="match status" value="1"/>
</dbReference>
<dbReference type="PROSITE" id="PS01031">
    <property type="entry name" value="SHSP"/>
    <property type="match status" value="1"/>
</dbReference>
<keyword evidence="5" id="KW-1185">Reference proteome</keyword>
<evidence type="ECO:0000256" key="2">
    <source>
        <dbReference type="RuleBase" id="RU003616"/>
    </source>
</evidence>
<evidence type="ECO:0000259" key="3">
    <source>
        <dbReference type="PROSITE" id="PS01031"/>
    </source>
</evidence>
<sequence>MRFIQRTQPFFDDLDRFLSRSVTAAAALTPNESIYESPESYIIRIDLPGYVKSEVGLKVTDRLLKLTAEPGEERSFTSKLERQWKLGDKADSSGITAKLENGVLEIAIPKAAPVTPETVEININ</sequence>
<protein>
    <submittedName>
        <fullName evidence="4">Hsp20/alpha crystallin family protein</fullName>
    </submittedName>
</protein>
<dbReference type="InterPro" id="IPR031107">
    <property type="entry name" value="Small_HSP"/>
</dbReference>
<organism evidence="4 5">
    <name type="scientific">Luteolibacter pohnpeiensis</name>
    <dbReference type="NCBI Taxonomy" id="454153"/>
    <lineage>
        <taxon>Bacteria</taxon>
        <taxon>Pseudomonadati</taxon>
        <taxon>Verrucomicrobiota</taxon>
        <taxon>Verrucomicrobiia</taxon>
        <taxon>Verrucomicrobiales</taxon>
        <taxon>Verrucomicrobiaceae</taxon>
        <taxon>Luteolibacter</taxon>
    </lineage>
</organism>
<evidence type="ECO:0000313" key="5">
    <source>
        <dbReference type="Proteomes" id="UP000603141"/>
    </source>
</evidence>
<dbReference type="Proteomes" id="UP000603141">
    <property type="component" value="Unassembled WGS sequence"/>
</dbReference>
<dbReference type="InterPro" id="IPR008978">
    <property type="entry name" value="HSP20-like_chaperone"/>
</dbReference>
<dbReference type="SUPFAM" id="SSF49764">
    <property type="entry name" value="HSP20-like chaperones"/>
    <property type="match status" value="1"/>
</dbReference>
<dbReference type="Gene3D" id="2.60.40.790">
    <property type="match status" value="1"/>
</dbReference>
<dbReference type="PANTHER" id="PTHR11527">
    <property type="entry name" value="HEAT-SHOCK PROTEIN 20 FAMILY MEMBER"/>
    <property type="match status" value="1"/>
</dbReference>
<dbReference type="EMBL" id="JAENIJ010000008">
    <property type="protein sequence ID" value="MBK1882133.1"/>
    <property type="molecule type" value="Genomic_DNA"/>
</dbReference>
<name>A0A934S5B3_9BACT</name>
<comment type="similarity">
    <text evidence="1 2">Belongs to the small heat shock protein (HSP20) family.</text>
</comment>
<dbReference type="RefSeq" id="WP_200268971.1">
    <property type="nucleotide sequence ID" value="NZ_JAENIJ010000008.1"/>
</dbReference>
<reference evidence="4" key="1">
    <citation type="submission" date="2021-01" db="EMBL/GenBank/DDBJ databases">
        <title>Modified the classification status of verrucomicrobia.</title>
        <authorList>
            <person name="Feng X."/>
        </authorList>
    </citation>
    <scope>NUCLEOTIDE SEQUENCE</scope>
    <source>
        <strain evidence="4">KCTC 22041</strain>
    </source>
</reference>
<dbReference type="AlphaFoldDB" id="A0A934S5B3"/>